<dbReference type="SUPFAM" id="SSF56784">
    <property type="entry name" value="HAD-like"/>
    <property type="match status" value="1"/>
</dbReference>
<gene>
    <name evidence="2" type="ORF">GCM10022231_24730</name>
</gene>
<reference evidence="3" key="1">
    <citation type="journal article" date="2019" name="Int. J. Syst. Evol. Microbiol.">
        <title>The Global Catalogue of Microorganisms (GCM) 10K type strain sequencing project: providing services to taxonomists for standard genome sequencing and annotation.</title>
        <authorList>
            <consortium name="The Broad Institute Genomics Platform"/>
            <consortium name="The Broad Institute Genome Sequencing Center for Infectious Disease"/>
            <person name="Wu L."/>
            <person name="Ma J."/>
        </authorList>
    </citation>
    <scope>NUCLEOTIDE SEQUENCE [LARGE SCALE GENOMIC DNA]</scope>
    <source>
        <strain evidence="3">JCM 16923</strain>
    </source>
</reference>
<dbReference type="InterPro" id="IPR050155">
    <property type="entry name" value="HAD-like_hydrolase_sf"/>
</dbReference>
<dbReference type="PANTHER" id="PTHR43434:SF20">
    <property type="entry name" value="5'-NUCLEOTIDASE"/>
    <property type="match status" value="1"/>
</dbReference>
<dbReference type="SFLD" id="SFLDS00003">
    <property type="entry name" value="Haloacid_Dehalogenase"/>
    <property type="match status" value="1"/>
</dbReference>
<sequence length="238" mass="25128">MPVDPTGTMEAVTAQPARPHPDPADPTTVLLIDLDGTVTDSFPGITTSFRHAVAALGAPEPSEAFLADVVGPPLLDSMHAFGFSDEDAVRGVAAYRERYDVVGWLENSVFDGMDVLLADLAAQGRTLAIATSKNEEVAQRILEHFGLTDHFAVIAGSSADGTRRSKAQVIARAIEGLGLDPEVTPTVMIGDRSHDVDGAASFGLPTIAVGWGYARPGEVDEATWTVRTVPQLREVLGV</sequence>
<evidence type="ECO:0000256" key="1">
    <source>
        <dbReference type="SAM" id="MobiDB-lite"/>
    </source>
</evidence>
<dbReference type="InterPro" id="IPR006439">
    <property type="entry name" value="HAD-SF_hydro_IA"/>
</dbReference>
<organism evidence="2 3">
    <name type="scientific">Gordonia caeni</name>
    <dbReference type="NCBI Taxonomy" id="1007097"/>
    <lineage>
        <taxon>Bacteria</taxon>
        <taxon>Bacillati</taxon>
        <taxon>Actinomycetota</taxon>
        <taxon>Actinomycetes</taxon>
        <taxon>Mycobacteriales</taxon>
        <taxon>Gordoniaceae</taxon>
        <taxon>Gordonia</taxon>
    </lineage>
</organism>
<keyword evidence="2" id="KW-0378">Hydrolase</keyword>
<comment type="caution">
    <text evidence="2">The sequence shown here is derived from an EMBL/GenBank/DDBJ whole genome shotgun (WGS) entry which is preliminary data.</text>
</comment>
<keyword evidence="3" id="KW-1185">Reference proteome</keyword>
<dbReference type="NCBIfam" id="TIGR01549">
    <property type="entry name" value="HAD-SF-IA-v1"/>
    <property type="match status" value="1"/>
</dbReference>
<dbReference type="InterPro" id="IPR041492">
    <property type="entry name" value="HAD_2"/>
</dbReference>
<feature type="region of interest" description="Disordered" evidence="1">
    <location>
        <begin position="1"/>
        <end position="24"/>
    </location>
</feature>
<evidence type="ECO:0000313" key="2">
    <source>
        <dbReference type="EMBL" id="GAA3963514.1"/>
    </source>
</evidence>
<protein>
    <submittedName>
        <fullName evidence="2">HAD family hydrolase</fullName>
    </submittedName>
</protein>
<dbReference type="Gene3D" id="3.40.50.1000">
    <property type="entry name" value="HAD superfamily/HAD-like"/>
    <property type="match status" value="1"/>
</dbReference>
<dbReference type="Gene3D" id="1.10.150.240">
    <property type="entry name" value="Putative phosphatase, domain 2"/>
    <property type="match status" value="1"/>
</dbReference>
<dbReference type="EMBL" id="BAAAZW010000007">
    <property type="protein sequence ID" value="GAA3963514.1"/>
    <property type="molecule type" value="Genomic_DNA"/>
</dbReference>
<dbReference type="InterPro" id="IPR036412">
    <property type="entry name" value="HAD-like_sf"/>
</dbReference>
<accession>A0ABP7PCR3</accession>
<evidence type="ECO:0000313" key="3">
    <source>
        <dbReference type="Proteomes" id="UP001418444"/>
    </source>
</evidence>
<proteinExistence type="predicted"/>
<name>A0ABP7PCR3_9ACTN</name>
<dbReference type="Proteomes" id="UP001418444">
    <property type="component" value="Unassembled WGS sequence"/>
</dbReference>
<dbReference type="GO" id="GO:0016787">
    <property type="term" value="F:hydrolase activity"/>
    <property type="evidence" value="ECO:0007669"/>
    <property type="project" value="UniProtKB-KW"/>
</dbReference>
<dbReference type="PANTHER" id="PTHR43434">
    <property type="entry name" value="PHOSPHOGLYCOLATE PHOSPHATASE"/>
    <property type="match status" value="1"/>
</dbReference>
<dbReference type="SFLD" id="SFLDG01129">
    <property type="entry name" value="C1.5:_HAD__Beta-PGM__Phosphata"/>
    <property type="match status" value="1"/>
</dbReference>
<dbReference type="InterPro" id="IPR023198">
    <property type="entry name" value="PGP-like_dom2"/>
</dbReference>
<dbReference type="InterPro" id="IPR023214">
    <property type="entry name" value="HAD_sf"/>
</dbReference>
<dbReference type="Pfam" id="PF13419">
    <property type="entry name" value="HAD_2"/>
    <property type="match status" value="1"/>
</dbReference>